<evidence type="ECO:0000256" key="3">
    <source>
        <dbReference type="PIRSR" id="PIRSR002825-1"/>
    </source>
</evidence>
<feature type="binding site" evidence="3">
    <location>
        <position position="221"/>
    </location>
    <ligand>
        <name>Fe cation</name>
        <dbReference type="ChEBI" id="CHEBI:24875"/>
    </ligand>
</feature>
<evidence type="ECO:0000256" key="4">
    <source>
        <dbReference type="SAM" id="SignalP"/>
    </source>
</evidence>
<evidence type="ECO:0000256" key="2">
    <source>
        <dbReference type="ARBA" id="ARBA00022729"/>
    </source>
</evidence>
<proteinExistence type="inferred from homology"/>
<dbReference type="CDD" id="cd13542">
    <property type="entry name" value="PBP2_FutA1_ilke"/>
    <property type="match status" value="1"/>
</dbReference>
<evidence type="ECO:0000313" key="5">
    <source>
        <dbReference type="EMBL" id="SHF96602.1"/>
    </source>
</evidence>
<protein>
    <submittedName>
        <fullName evidence="5">Iron(III) transport system substrate-binding protein</fullName>
    </submittedName>
</protein>
<evidence type="ECO:0000313" key="6">
    <source>
        <dbReference type="Proteomes" id="UP000184170"/>
    </source>
</evidence>
<keyword evidence="2 4" id="KW-0732">Signal</keyword>
<dbReference type="RefSeq" id="WP_073276671.1">
    <property type="nucleotide sequence ID" value="NZ_FQVA01000005.1"/>
</dbReference>
<dbReference type="PANTHER" id="PTHR30006:SF15">
    <property type="entry name" value="IRON-UTILIZATION PERIPLASMIC PROTEIN"/>
    <property type="match status" value="1"/>
</dbReference>
<dbReference type="Gene3D" id="3.40.190.10">
    <property type="entry name" value="Periplasmic binding protein-like II"/>
    <property type="match status" value="2"/>
</dbReference>
<dbReference type="AlphaFoldDB" id="A0A1M5FZL1"/>
<dbReference type="PIRSF" id="PIRSF002825">
    <property type="entry name" value="CfbpA"/>
    <property type="match status" value="1"/>
</dbReference>
<dbReference type="Proteomes" id="UP000184170">
    <property type="component" value="Unassembled WGS sequence"/>
</dbReference>
<keyword evidence="3" id="KW-0479">Metal-binding</keyword>
<dbReference type="InterPro" id="IPR026045">
    <property type="entry name" value="Ferric-bd"/>
</dbReference>
<dbReference type="GO" id="GO:0046872">
    <property type="term" value="F:metal ion binding"/>
    <property type="evidence" value="ECO:0007669"/>
    <property type="project" value="UniProtKB-KW"/>
</dbReference>
<dbReference type="EMBL" id="FQVA01000005">
    <property type="protein sequence ID" value="SHF96602.1"/>
    <property type="molecule type" value="Genomic_DNA"/>
</dbReference>
<evidence type="ECO:0000256" key="1">
    <source>
        <dbReference type="ARBA" id="ARBA00008520"/>
    </source>
</evidence>
<name>A0A1M5FZL1_9GAMM</name>
<feature type="chain" id="PRO_5012183490" evidence="4">
    <location>
        <begin position="25"/>
        <end position="343"/>
    </location>
</feature>
<keyword evidence="6" id="KW-1185">Reference proteome</keyword>
<dbReference type="OrthoDB" id="9769567at2"/>
<dbReference type="SUPFAM" id="SSF53850">
    <property type="entry name" value="Periplasmic binding protein-like II"/>
    <property type="match status" value="1"/>
</dbReference>
<feature type="binding site" evidence="3">
    <location>
        <position position="222"/>
    </location>
    <ligand>
        <name>Fe cation</name>
        <dbReference type="ChEBI" id="CHEBI:24875"/>
    </ligand>
</feature>
<dbReference type="Pfam" id="PF13343">
    <property type="entry name" value="SBP_bac_6"/>
    <property type="match status" value="1"/>
</dbReference>
<gene>
    <name evidence="5" type="ORF">SAMN04487965_3018</name>
</gene>
<keyword evidence="3" id="KW-0408">Iron</keyword>
<reference evidence="6" key="1">
    <citation type="submission" date="2016-11" db="EMBL/GenBank/DDBJ databases">
        <authorList>
            <person name="Varghese N."/>
            <person name="Submissions S."/>
        </authorList>
    </citation>
    <scope>NUCLEOTIDE SEQUENCE [LARGE SCALE GENOMIC DNA]</scope>
    <source>
        <strain evidence="6">CGMCC 1.7063</strain>
    </source>
</reference>
<dbReference type="PANTHER" id="PTHR30006">
    <property type="entry name" value="THIAMINE-BINDING PERIPLASMIC PROTEIN-RELATED"/>
    <property type="match status" value="1"/>
</dbReference>
<sequence length="343" mass="38396">MDIRSLFRTTLAVTGLFAASATIAAEQVNIYSYRQPFLIEPVLDKFTEATGIETKVVFASKGLNERLQREGRNSPADLVLTSNTSSLMDLLAKDLTQPVQSDVLEKNIPAQFRDEAGNWFGLTTRARLIYASKDRVKPGEITRYEELADPKWKGRICTRSGKHPYNLSLFASMIAHHGEAETKQWLEGVKANLARKPQGNDRAQVKAISEGVCDLSLGNSYYFGNMITNTEQPEQIEWAKSVNLVFPNQQDRGTHMFISGAALTRHAPNRDNAIKLLEFLSGPEAQYLYAEKNFEFPVRPGTPRSELINQYMGEFKEDDLSLTEIGSHVPAASRLVDEVGFDF</sequence>
<organism evidence="5 6">
    <name type="scientific">Microbulbifer donghaiensis</name>
    <dbReference type="NCBI Taxonomy" id="494016"/>
    <lineage>
        <taxon>Bacteria</taxon>
        <taxon>Pseudomonadati</taxon>
        <taxon>Pseudomonadota</taxon>
        <taxon>Gammaproteobacteria</taxon>
        <taxon>Cellvibrionales</taxon>
        <taxon>Microbulbiferaceae</taxon>
        <taxon>Microbulbifer</taxon>
    </lineage>
</organism>
<dbReference type="GO" id="GO:0030288">
    <property type="term" value="C:outer membrane-bounded periplasmic space"/>
    <property type="evidence" value="ECO:0007669"/>
    <property type="project" value="TreeGrafter"/>
</dbReference>
<feature type="signal peptide" evidence="4">
    <location>
        <begin position="1"/>
        <end position="24"/>
    </location>
</feature>
<dbReference type="STRING" id="494016.SAMN04487965_3018"/>
<comment type="similarity">
    <text evidence="1">Belongs to the bacterial solute-binding protein 1 family.</text>
</comment>
<accession>A0A1M5FZL1</accession>